<keyword evidence="2" id="KW-1185">Reference proteome</keyword>
<protein>
    <submittedName>
        <fullName evidence="1">Uncharacterized protein</fullName>
    </submittedName>
</protein>
<reference evidence="1 2" key="1">
    <citation type="journal article" date="2023" name="Plants (Basel)">
        <title>Bridging the Gap: Combining Genomics and Transcriptomics Approaches to Understand Stylosanthes scabra, an Orphan Legume from the Brazilian Caatinga.</title>
        <authorList>
            <person name="Ferreira-Neto J.R.C."/>
            <person name="da Silva M.D."/>
            <person name="Binneck E."/>
            <person name="de Melo N.F."/>
            <person name="da Silva R.H."/>
            <person name="de Melo A.L.T.M."/>
            <person name="Pandolfi V."/>
            <person name="Bustamante F.O."/>
            <person name="Brasileiro-Vidal A.C."/>
            <person name="Benko-Iseppon A.M."/>
        </authorList>
    </citation>
    <scope>NUCLEOTIDE SEQUENCE [LARGE SCALE GENOMIC DNA]</scope>
    <source>
        <tissue evidence="1">Leaves</tissue>
    </source>
</reference>
<evidence type="ECO:0000313" key="2">
    <source>
        <dbReference type="Proteomes" id="UP001341840"/>
    </source>
</evidence>
<dbReference type="EMBL" id="JASCZI010182726">
    <property type="protein sequence ID" value="MED6188491.1"/>
    <property type="molecule type" value="Genomic_DNA"/>
</dbReference>
<name>A0ABU6WRG9_9FABA</name>
<evidence type="ECO:0000313" key="1">
    <source>
        <dbReference type="EMBL" id="MED6188491.1"/>
    </source>
</evidence>
<gene>
    <name evidence="1" type="ORF">PIB30_086479</name>
</gene>
<sequence>MEEAWSYGKKYNPWDPPPYQHHALQHYAYQSNGYSDAYYGYEDPPPPCPPSQIGMKETFQLLCQERKELHENQRQVNTQLTTLTFSVIRLVTQFRNEVHECLGDVEVENEEQEVEDVDQEVEDEDKEPKGMEIVHSISYGVDPSKLPSELHFEWANPSDMNFLGQQHYGLLEKNGQLKPLCSVMDKKEINSLVLDKSRFIIWGKSKLKTYSEHLQKLHNDIVKVGAQNLRKHLGPWQLQEKLGNLRNNGWTDQV</sequence>
<dbReference type="Proteomes" id="UP001341840">
    <property type="component" value="Unassembled WGS sequence"/>
</dbReference>
<comment type="caution">
    <text evidence="1">The sequence shown here is derived from an EMBL/GenBank/DDBJ whole genome shotgun (WGS) entry which is preliminary data.</text>
</comment>
<accession>A0ABU6WRG9</accession>
<organism evidence="1 2">
    <name type="scientific">Stylosanthes scabra</name>
    <dbReference type="NCBI Taxonomy" id="79078"/>
    <lineage>
        <taxon>Eukaryota</taxon>
        <taxon>Viridiplantae</taxon>
        <taxon>Streptophyta</taxon>
        <taxon>Embryophyta</taxon>
        <taxon>Tracheophyta</taxon>
        <taxon>Spermatophyta</taxon>
        <taxon>Magnoliopsida</taxon>
        <taxon>eudicotyledons</taxon>
        <taxon>Gunneridae</taxon>
        <taxon>Pentapetalae</taxon>
        <taxon>rosids</taxon>
        <taxon>fabids</taxon>
        <taxon>Fabales</taxon>
        <taxon>Fabaceae</taxon>
        <taxon>Papilionoideae</taxon>
        <taxon>50 kb inversion clade</taxon>
        <taxon>dalbergioids sensu lato</taxon>
        <taxon>Dalbergieae</taxon>
        <taxon>Pterocarpus clade</taxon>
        <taxon>Stylosanthes</taxon>
    </lineage>
</organism>
<proteinExistence type="predicted"/>